<accession>A0A8J4UYI5</accession>
<proteinExistence type="predicted"/>
<evidence type="ECO:0000313" key="2">
    <source>
        <dbReference type="Proteomes" id="UP000695562"/>
    </source>
</evidence>
<evidence type="ECO:0000313" key="1">
    <source>
        <dbReference type="EMBL" id="KAF2072840.1"/>
    </source>
</evidence>
<comment type="caution">
    <text evidence="1">The sequence shown here is derived from an EMBL/GenBank/DDBJ whole genome shotgun (WGS) entry which is preliminary data.</text>
</comment>
<dbReference type="EMBL" id="AJWJ01000244">
    <property type="protein sequence ID" value="KAF2072840.1"/>
    <property type="molecule type" value="Genomic_DNA"/>
</dbReference>
<sequence>MRVPNPSVAPIPAAVEFPILKVDERVDLELLLPDREVSKARTIDSTPIFSDKSVYSVSNKSDSFIIILAVSTFVSSEFKVKSSIQSKSSIHIQ</sequence>
<organism evidence="1 2">
    <name type="scientific">Polysphondylium violaceum</name>
    <dbReference type="NCBI Taxonomy" id="133409"/>
    <lineage>
        <taxon>Eukaryota</taxon>
        <taxon>Amoebozoa</taxon>
        <taxon>Evosea</taxon>
        <taxon>Eumycetozoa</taxon>
        <taxon>Dictyostelia</taxon>
        <taxon>Dictyosteliales</taxon>
        <taxon>Dictyosteliaceae</taxon>
        <taxon>Polysphondylium</taxon>
    </lineage>
</organism>
<protein>
    <submittedName>
        <fullName evidence="1">Uncharacterized protein</fullName>
    </submittedName>
</protein>
<name>A0A8J4UYI5_9MYCE</name>
<keyword evidence="2" id="KW-1185">Reference proteome</keyword>
<dbReference type="AlphaFoldDB" id="A0A8J4UYI5"/>
<dbReference type="Proteomes" id="UP000695562">
    <property type="component" value="Unassembled WGS sequence"/>
</dbReference>
<reference evidence="1" key="1">
    <citation type="submission" date="2020-01" db="EMBL/GenBank/DDBJ databases">
        <title>Development of genomics and gene disruption for Polysphondylium violaceum indicates a role for the polyketide synthase stlB in stalk morphogenesis.</title>
        <authorList>
            <person name="Narita B."/>
            <person name="Kawabe Y."/>
            <person name="Kin K."/>
            <person name="Saito T."/>
            <person name="Gibbs R."/>
            <person name="Kuspa A."/>
            <person name="Muzny D."/>
            <person name="Queller D."/>
            <person name="Richards S."/>
            <person name="Strassman J."/>
            <person name="Sucgang R."/>
            <person name="Worley K."/>
            <person name="Schaap P."/>
        </authorList>
    </citation>
    <scope>NUCLEOTIDE SEQUENCE</scope>
    <source>
        <strain evidence="1">QSvi11</strain>
    </source>
</reference>
<gene>
    <name evidence="1" type="ORF">CYY_005851</name>
</gene>